<dbReference type="GO" id="GO:0016788">
    <property type="term" value="F:hydrolase activity, acting on ester bonds"/>
    <property type="evidence" value="ECO:0007669"/>
    <property type="project" value="InterPro"/>
</dbReference>
<dbReference type="Proteomes" id="UP000265703">
    <property type="component" value="Unassembled WGS sequence"/>
</dbReference>
<dbReference type="InterPro" id="IPR051058">
    <property type="entry name" value="GDSL_Est/Lipase"/>
</dbReference>
<evidence type="ECO:0000313" key="3">
    <source>
        <dbReference type="EMBL" id="RIA96696.1"/>
    </source>
</evidence>
<protein>
    <submittedName>
        <fullName evidence="3">GDSL lipase/esterase</fullName>
    </submittedName>
</protein>
<feature type="chain" id="PRO_5017223508" evidence="2">
    <location>
        <begin position="28"/>
        <end position="321"/>
    </location>
</feature>
<dbReference type="InterPro" id="IPR001087">
    <property type="entry name" value="GDSL"/>
</dbReference>
<dbReference type="OrthoDB" id="1600564at2759"/>
<proteinExistence type="predicted"/>
<feature type="signal peptide" evidence="2">
    <location>
        <begin position="1"/>
        <end position="27"/>
    </location>
</feature>
<evidence type="ECO:0000256" key="2">
    <source>
        <dbReference type="SAM" id="SignalP"/>
    </source>
</evidence>
<sequence>MLSRMNLVCVIIYVSLLLSFSIEIIEATPIISKRETFHEKKPSPFNTVIIFGDSTCDNGNTWRLSNYTYPPKKFFYKGRFSNGPTWVEYLSKLLHAKEMNYAYGGATTDTNYVKAVSGFDGEIPVPGIKQEVEDKFKTQVSAKSLNPDKTLYIVAHQGNDYLNNPKIFPVECVKHLYDVWVELANFGAKHILINNFFNLKNLPEVTKNYGVISRLLTGLVSKMHNAAIDGFVWQFKRTHKDVKFYILPMDQVWEEFKDPNLKKSLGITDVNSACVLRIDKTKNYTICPNPDEHFYWDHIHPSTKVHNFIAVKVYNIITGQK</sequence>
<dbReference type="PANTHER" id="PTHR45648:SF22">
    <property type="entry name" value="GDSL LIPASE_ACYLHYDROLASE FAMILY PROTEIN (AFU_ORTHOLOGUE AFUA_4G14700)"/>
    <property type="match status" value="1"/>
</dbReference>
<dbReference type="AlphaFoldDB" id="A0A397TIE1"/>
<accession>A0A397TIE1</accession>
<keyword evidence="4" id="KW-1185">Reference proteome</keyword>
<comment type="caution">
    <text evidence="3">The sequence shown here is derived from an EMBL/GenBank/DDBJ whole genome shotgun (WGS) entry which is preliminary data.</text>
</comment>
<dbReference type="STRING" id="658196.A0A397TIE1"/>
<keyword evidence="1" id="KW-0378">Hydrolase</keyword>
<evidence type="ECO:0000256" key="1">
    <source>
        <dbReference type="ARBA" id="ARBA00022801"/>
    </source>
</evidence>
<dbReference type="Gene3D" id="3.40.50.1110">
    <property type="entry name" value="SGNH hydrolase"/>
    <property type="match status" value="1"/>
</dbReference>
<dbReference type="EMBL" id="QKYT01000040">
    <property type="protein sequence ID" value="RIA96696.1"/>
    <property type="molecule type" value="Genomic_DNA"/>
</dbReference>
<gene>
    <name evidence="3" type="ORF">C1645_733046</name>
</gene>
<evidence type="ECO:0000313" key="4">
    <source>
        <dbReference type="Proteomes" id="UP000265703"/>
    </source>
</evidence>
<organism evidence="3 4">
    <name type="scientific">Glomus cerebriforme</name>
    <dbReference type="NCBI Taxonomy" id="658196"/>
    <lineage>
        <taxon>Eukaryota</taxon>
        <taxon>Fungi</taxon>
        <taxon>Fungi incertae sedis</taxon>
        <taxon>Mucoromycota</taxon>
        <taxon>Glomeromycotina</taxon>
        <taxon>Glomeromycetes</taxon>
        <taxon>Glomerales</taxon>
        <taxon>Glomeraceae</taxon>
        <taxon>Glomus</taxon>
    </lineage>
</organism>
<dbReference type="InterPro" id="IPR036514">
    <property type="entry name" value="SGNH_hydro_sf"/>
</dbReference>
<dbReference type="Pfam" id="PF00657">
    <property type="entry name" value="Lipase_GDSL"/>
    <property type="match status" value="1"/>
</dbReference>
<keyword evidence="2" id="KW-0732">Signal</keyword>
<dbReference type="PANTHER" id="PTHR45648">
    <property type="entry name" value="GDSL LIPASE/ACYLHYDROLASE FAMILY PROTEIN (AFU_ORTHOLOGUE AFUA_4G14700)"/>
    <property type="match status" value="1"/>
</dbReference>
<dbReference type="SUPFAM" id="SSF52266">
    <property type="entry name" value="SGNH hydrolase"/>
    <property type="match status" value="1"/>
</dbReference>
<reference evidence="3 4" key="1">
    <citation type="submission" date="2018-06" db="EMBL/GenBank/DDBJ databases">
        <title>Comparative genomics reveals the genomic features of Rhizophagus irregularis, R. cerebriforme, R. diaphanum and Gigaspora rosea, and their symbiotic lifestyle signature.</title>
        <authorList>
            <person name="Morin E."/>
            <person name="San Clemente H."/>
            <person name="Chen E.C.H."/>
            <person name="De La Providencia I."/>
            <person name="Hainaut M."/>
            <person name="Kuo A."/>
            <person name="Kohler A."/>
            <person name="Murat C."/>
            <person name="Tang N."/>
            <person name="Roy S."/>
            <person name="Loubradou J."/>
            <person name="Henrissat B."/>
            <person name="Grigoriev I.V."/>
            <person name="Corradi N."/>
            <person name="Roux C."/>
            <person name="Martin F.M."/>
        </authorList>
    </citation>
    <scope>NUCLEOTIDE SEQUENCE [LARGE SCALE GENOMIC DNA]</scope>
    <source>
        <strain evidence="3 4">DAOM 227022</strain>
    </source>
</reference>
<name>A0A397TIE1_9GLOM</name>
<dbReference type="CDD" id="cd01846">
    <property type="entry name" value="fatty_acyltransferase_like"/>
    <property type="match status" value="1"/>
</dbReference>